<comment type="caution">
    <text evidence="1">The sequence shown here is derived from an EMBL/GenBank/DDBJ whole genome shotgun (WGS) entry which is preliminary data.</text>
</comment>
<evidence type="ECO:0000313" key="1">
    <source>
        <dbReference type="EMBL" id="MBB2197127.1"/>
    </source>
</evidence>
<proteinExistence type="predicted"/>
<organism evidence="1 2">
    <name type="scientific">Gluconacetobacter dulcium</name>
    <dbReference type="NCBI Taxonomy" id="2729096"/>
    <lineage>
        <taxon>Bacteria</taxon>
        <taxon>Pseudomonadati</taxon>
        <taxon>Pseudomonadota</taxon>
        <taxon>Alphaproteobacteria</taxon>
        <taxon>Acetobacterales</taxon>
        <taxon>Acetobacteraceae</taxon>
        <taxon>Gluconacetobacter</taxon>
    </lineage>
</organism>
<gene>
    <name evidence="1" type="ORF">HLH44_06560</name>
</gene>
<dbReference type="AlphaFoldDB" id="A0A7W4JYL0"/>
<dbReference type="RefSeq" id="WP_183008595.1">
    <property type="nucleotide sequence ID" value="NZ_JABEQP010000003.1"/>
</dbReference>
<evidence type="ECO:0000313" key="2">
    <source>
        <dbReference type="Proteomes" id="UP000530320"/>
    </source>
</evidence>
<name>A0A7W4JYL0_9PROT</name>
<dbReference type="Gene3D" id="2.40.50.100">
    <property type="match status" value="1"/>
</dbReference>
<accession>A0A7W4JYL0</accession>
<dbReference type="EMBL" id="JABEQP010000003">
    <property type="protein sequence ID" value="MBB2197127.1"/>
    <property type="molecule type" value="Genomic_DNA"/>
</dbReference>
<protein>
    <submittedName>
        <fullName evidence="1">Uncharacterized protein</fullName>
    </submittedName>
</protein>
<reference evidence="1 2" key="1">
    <citation type="submission" date="2020-04" db="EMBL/GenBank/DDBJ databases">
        <title>Description of novel Gluconacetobacter.</title>
        <authorList>
            <person name="Sombolestani A."/>
        </authorList>
    </citation>
    <scope>NUCLEOTIDE SEQUENCE [LARGE SCALE GENOMIC DNA]</scope>
    <source>
        <strain evidence="1 2">LMG 22058</strain>
    </source>
</reference>
<sequence>MTILDQLPALVAAMRRNAVRGLALGDAEIGLTLRLADVTTEAPIVPPISVAATVTRVLSPEMGVFRLGGEGVRMGNQVTRGTILGFVEIGPALLPILSPVAGTLSAVLAEDGSPIGFHAPAFEITDA</sequence>
<dbReference type="Proteomes" id="UP000530320">
    <property type="component" value="Unassembled WGS sequence"/>
</dbReference>
<dbReference type="InterPro" id="IPR011053">
    <property type="entry name" value="Single_hybrid_motif"/>
</dbReference>
<dbReference type="SUPFAM" id="SSF51230">
    <property type="entry name" value="Single hybrid motif"/>
    <property type="match status" value="1"/>
</dbReference>